<comment type="caution">
    <text evidence="8">The sequence shown here is derived from an EMBL/GenBank/DDBJ whole genome shotgun (WGS) entry which is preliminary data.</text>
</comment>
<dbReference type="PANTHER" id="PTHR11802">
    <property type="entry name" value="SERINE PROTEASE FAMILY S10 SERINE CARBOXYPEPTIDASE"/>
    <property type="match status" value="1"/>
</dbReference>
<evidence type="ECO:0000313" key="8">
    <source>
        <dbReference type="EMBL" id="KAK0556871.1"/>
    </source>
</evidence>
<feature type="chain" id="PRO_5042664868" description="Carboxypeptidase" evidence="7">
    <location>
        <begin position="21"/>
        <end position="621"/>
    </location>
</feature>
<organism evidence="8 9">
    <name type="scientific">Tilletia horrida</name>
    <dbReference type="NCBI Taxonomy" id="155126"/>
    <lineage>
        <taxon>Eukaryota</taxon>
        <taxon>Fungi</taxon>
        <taxon>Dikarya</taxon>
        <taxon>Basidiomycota</taxon>
        <taxon>Ustilaginomycotina</taxon>
        <taxon>Exobasidiomycetes</taxon>
        <taxon>Tilletiales</taxon>
        <taxon>Tilletiaceae</taxon>
        <taxon>Tilletia</taxon>
    </lineage>
</organism>
<keyword evidence="3 7" id="KW-0645">Protease</keyword>
<comment type="similarity">
    <text evidence="1 7">Belongs to the peptidase S10 family.</text>
</comment>
<protein>
    <recommendedName>
        <fullName evidence="7">Carboxypeptidase</fullName>
        <ecNumber evidence="7">3.4.16.-</ecNumber>
    </recommendedName>
</protein>
<evidence type="ECO:0000256" key="2">
    <source>
        <dbReference type="ARBA" id="ARBA00022645"/>
    </source>
</evidence>
<sequence>MRFNALIVAVGTALLSAGAAHSLTLPHQQQADDAHITIKDHALPAHSLRIKQVPHDLCDTTPGLRSYSGYLDVDVDALRKSHAKDQDTVVYADSLQQQESGIVEHFYFWLFESRSNPATDPYVLWLNGGPGCSSFTGLMMELGPCNIANGGANTEYNPWSWNNNASMVFLDQPTGTGFSYASWANASRTDKPPTRIYSAVAAARDASAFLQLLGMHAKSIAVERGVQDLSIMGQSGISSFHIAGESYAGRWIPTIAAQLVRDNKAAKKNPEWGITPLPLVSVMIGNGITSPQYQFPAKVAYACDPKANTEHKGPILNSTVCANMQAAEPTCVQLLEKCRASEHEPIGRGAYDVSACKRALEFCDEKLGDPWGWTGRSYFDWQHRDPADYKEEPWFEAWLNTAPVRAALGIDAKGAADDASGKYNSCSDEITDEFASTGDGARESTWAVRELLEAGVRVLTYNGRRDFICNYIGNDDWTRALEWSGKKGFNKAKLEPWYEDVFASDQEEEEEEVKQGGITSALVSLESRLASFLPAPLNLPIHVLSSTLSRFTQGNKVGTTLRKGAQVPTSKHGRQAGTFRTYGNFTFAIVDSAGHFVPKDQPKAALTLINRWLHSGNRIQP</sequence>
<gene>
    <name evidence="8" type="ORF">OC846_000898</name>
</gene>
<dbReference type="InterPro" id="IPR029058">
    <property type="entry name" value="AB_hydrolase_fold"/>
</dbReference>
<dbReference type="InterPro" id="IPR001563">
    <property type="entry name" value="Peptidase_S10"/>
</dbReference>
<dbReference type="GO" id="GO:0006508">
    <property type="term" value="P:proteolysis"/>
    <property type="evidence" value="ECO:0007669"/>
    <property type="project" value="UniProtKB-KW"/>
</dbReference>
<dbReference type="AlphaFoldDB" id="A0AAN6GU30"/>
<dbReference type="InterPro" id="IPR018202">
    <property type="entry name" value="Ser_caboxypep_ser_AS"/>
</dbReference>
<evidence type="ECO:0000256" key="7">
    <source>
        <dbReference type="RuleBase" id="RU361156"/>
    </source>
</evidence>
<feature type="signal peptide" evidence="7">
    <location>
        <begin position="1"/>
        <end position="20"/>
    </location>
</feature>
<keyword evidence="9" id="KW-1185">Reference proteome</keyword>
<accession>A0AAN6GU30</accession>
<keyword evidence="4 7" id="KW-0732">Signal</keyword>
<dbReference type="Proteomes" id="UP001176517">
    <property type="component" value="Unassembled WGS sequence"/>
</dbReference>
<evidence type="ECO:0000256" key="1">
    <source>
        <dbReference type="ARBA" id="ARBA00009431"/>
    </source>
</evidence>
<dbReference type="EMBL" id="JAPDMZ010000010">
    <property type="protein sequence ID" value="KAK0556871.1"/>
    <property type="molecule type" value="Genomic_DNA"/>
</dbReference>
<keyword evidence="5 7" id="KW-0378">Hydrolase</keyword>
<evidence type="ECO:0000313" key="9">
    <source>
        <dbReference type="Proteomes" id="UP001176517"/>
    </source>
</evidence>
<proteinExistence type="inferred from homology"/>
<evidence type="ECO:0000256" key="6">
    <source>
        <dbReference type="ARBA" id="ARBA00023180"/>
    </source>
</evidence>
<dbReference type="SUPFAM" id="SSF53474">
    <property type="entry name" value="alpha/beta-Hydrolases"/>
    <property type="match status" value="1"/>
</dbReference>
<keyword evidence="2 7" id="KW-0121">Carboxypeptidase</keyword>
<dbReference type="GO" id="GO:0004185">
    <property type="term" value="F:serine-type carboxypeptidase activity"/>
    <property type="evidence" value="ECO:0007669"/>
    <property type="project" value="UniProtKB-UniRule"/>
</dbReference>
<dbReference type="PROSITE" id="PS00131">
    <property type="entry name" value="CARBOXYPEPT_SER_SER"/>
    <property type="match status" value="1"/>
</dbReference>
<dbReference type="PROSITE" id="PS00560">
    <property type="entry name" value="CARBOXYPEPT_SER_HIS"/>
    <property type="match status" value="1"/>
</dbReference>
<dbReference type="PRINTS" id="PR00724">
    <property type="entry name" value="CRBOXYPTASEC"/>
</dbReference>
<dbReference type="GO" id="GO:0000324">
    <property type="term" value="C:fungal-type vacuole"/>
    <property type="evidence" value="ECO:0007669"/>
    <property type="project" value="TreeGrafter"/>
</dbReference>
<dbReference type="Pfam" id="PF00450">
    <property type="entry name" value="Peptidase_S10"/>
    <property type="match status" value="2"/>
</dbReference>
<name>A0AAN6GU30_9BASI</name>
<keyword evidence="6" id="KW-0325">Glycoprotein</keyword>
<evidence type="ECO:0000256" key="5">
    <source>
        <dbReference type="ARBA" id="ARBA00022801"/>
    </source>
</evidence>
<evidence type="ECO:0000256" key="4">
    <source>
        <dbReference type="ARBA" id="ARBA00022729"/>
    </source>
</evidence>
<evidence type="ECO:0000256" key="3">
    <source>
        <dbReference type="ARBA" id="ARBA00022670"/>
    </source>
</evidence>
<reference evidence="8" key="1">
    <citation type="journal article" date="2023" name="PhytoFront">
        <title>Draft Genome Resources of Seven Strains of Tilletia horrida, Causal Agent of Kernel Smut of Rice.</title>
        <authorList>
            <person name="Khanal S."/>
            <person name="Antony Babu S."/>
            <person name="Zhou X.G."/>
        </authorList>
    </citation>
    <scope>NUCLEOTIDE SEQUENCE</scope>
    <source>
        <strain evidence="8">TX6</strain>
    </source>
</reference>
<dbReference type="Gene3D" id="3.40.50.1820">
    <property type="entry name" value="alpha/beta hydrolase"/>
    <property type="match status" value="2"/>
</dbReference>
<dbReference type="EC" id="3.4.16.-" evidence="7"/>
<dbReference type="PANTHER" id="PTHR11802:SF113">
    <property type="entry name" value="SERINE CARBOXYPEPTIDASE CTSA-4.1"/>
    <property type="match status" value="1"/>
</dbReference>
<dbReference type="InterPro" id="IPR033124">
    <property type="entry name" value="Ser_caboxypep_his_AS"/>
</dbReference>
<dbReference type="Gene3D" id="1.10.287.410">
    <property type="match status" value="1"/>
</dbReference>